<evidence type="ECO:0000256" key="2">
    <source>
        <dbReference type="ARBA" id="ARBA00022679"/>
    </source>
</evidence>
<dbReference type="GO" id="GO:0032259">
    <property type="term" value="P:methylation"/>
    <property type="evidence" value="ECO:0007669"/>
    <property type="project" value="UniProtKB-KW"/>
</dbReference>
<dbReference type="PANTHER" id="PTHR33841:SF5">
    <property type="entry name" value="DNA METHYLASE (MODIFICATION METHYLASE) (METHYLTRANSFERASE)-RELATED"/>
    <property type="match status" value="1"/>
</dbReference>
<dbReference type="InterPro" id="IPR050953">
    <property type="entry name" value="N4_N6_ade-DNA_methylase"/>
</dbReference>
<dbReference type="RefSeq" id="WP_376840411.1">
    <property type="nucleotide sequence ID" value="NZ_JBHMAU010000057.1"/>
</dbReference>
<sequence length="580" mass="62406">MQHTRRRAGIPPTIVDNGEVTSMPAASPADTPALRKARGAYFTPAAITEFIASWAVRSAADRVLEPSAGDAAFLIAALHRLQTLAPDQPTGEPAPQAPTVHGVEIHPESAELARARVAAAGGRAEVHTSDFFRLLPTGDYDTVIGNPPFIRYQGFTGENRARAREAALRGGVALSGLASSWAAFTVHAALFLRPGGRLGLVLPAELLTVNYAAPVRTFLFEHFRSVELVLFEEQVFPGAETEVVLLLADGYQEGPSAHATIRQAKNPADLATLAPGQHWTPANPAAKWIDSLVSPAATEAVRTQLATGRFCELETWGDTTLGTVTGNNKYFTLSAARAAELGLNRRDLRRVSPPGSAHLRGLTLSPALMRRLTAEGKSTQLFHPREPLSAAAAAYIEAGERTGVDEAYKCRVRRTWYSVPLLEPADLLLTCMNADTPRLTTNSARAHHLNSVHGVYLRAEHRELGCELLPLASLNTVTMLHAELVGRSYGGGILKLEPREADRWAVPSPELVASAAEALRTIRPKVARLLAAGHRTEATALVDEALLLKTGHLTPAELEQVRTAREAMVSRRTIRGSSGR</sequence>
<dbReference type="InterPro" id="IPR054520">
    <property type="entry name" value="M_Eco57I_C"/>
</dbReference>
<dbReference type="EMBL" id="JBHMAU010000057">
    <property type="protein sequence ID" value="MFB9776578.1"/>
    <property type="molecule type" value="Genomic_DNA"/>
</dbReference>
<organism evidence="8 9">
    <name type="scientific">Brevibacterium otitidis</name>
    <dbReference type="NCBI Taxonomy" id="53364"/>
    <lineage>
        <taxon>Bacteria</taxon>
        <taxon>Bacillati</taxon>
        <taxon>Actinomycetota</taxon>
        <taxon>Actinomycetes</taxon>
        <taxon>Micrococcales</taxon>
        <taxon>Brevibacteriaceae</taxon>
        <taxon>Brevibacterium</taxon>
    </lineage>
</organism>
<keyword evidence="9" id="KW-1185">Reference proteome</keyword>
<dbReference type="Pfam" id="PF02384">
    <property type="entry name" value="N6_Mtase"/>
    <property type="match status" value="1"/>
</dbReference>
<keyword evidence="3" id="KW-0949">S-adenosyl-L-methionine</keyword>
<evidence type="ECO:0000256" key="4">
    <source>
        <dbReference type="ARBA" id="ARBA00022747"/>
    </source>
</evidence>
<dbReference type="SUPFAM" id="SSF53335">
    <property type="entry name" value="S-adenosyl-L-methionine-dependent methyltransferases"/>
    <property type="match status" value="1"/>
</dbReference>
<evidence type="ECO:0000259" key="6">
    <source>
        <dbReference type="Pfam" id="PF02384"/>
    </source>
</evidence>
<keyword evidence="1 8" id="KW-0489">Methyltransferase</keyword>
<gene>
    <name evidence="8" type="ORF">ACFFN1_09215</name>
</gene>
<dbReference type="InterPro" id="IPR003356">
    <property type="entry name" value="DNA_methylase_A-5"/>
</dbReference>
<feature type="region of interest" description="Disordered" evidence="5">
    <location>
        <begin position="1"/>
        <end position="31"/>
    </location>
</feature>
<dbReference type="InterPro" id="IPR002052">
    <property type="entry name" value="DNA_methylase_N6_adenine_CS"/>
</dbReference>
<reference evidence="8 9" key="1">
    <citation type="submission" date="2024-09" db="EMBL/GenBank/DDBJ databases">
        <authorList>
            <person name="Sun Q."/>
            <person name="Mori K."/>
        </authorList>
    </citation>
    <scope>NUCLEOTIDE SEQUENCE [LARGE SCALE GENOMIC DNA]</scope>
    <source>
        <strain evidence="8 9">JCM 11683</strain>
    </source>
</reference>
<dbReference type="Gene3D" id="3.40.50.150">
    <property type="entry name" value="Vaccinia Virus protein VP39"/>
    <property type="match status" value="1"/>
</dbReference>
<evidence type="ECO:0000259" key="7">
    <source>
        <dbReference type="Pfam" id="PF22837"/>
    </source>
</evidence>
<proteinExistence type="predicted"/>
<dbReference type="PANTHER" id="PTHR33841">
    <property type="entry name" value="DNA METHYLTRANSFERASE YEEA-RELATED"/>
    <property type="match status" value="1"/>
</dbReference>
<dbReference type="Pfam" id="PF22837">
    <property type="entry name" value="M_Eco57I_C"/>
    <property type="match status" value="1"/>
</dbReference>
<accession>A0ABV5X2C8</accession>
<evidence type="ECO:0000256" key="1">
    <source>
        <dbReference type="ARBA" id="ARBA00022603"/>
    </source>
</evidence>
<evidence type="ECO:0000256" key="5">
    <source>
        <dbReference type="SAM" id="MobiDB-lite"/>
    </source>
</evidence>
<keyword evidence="4" id="KW-0680">Restriction system</keyword>
<evidence type="ECO:0000256" key="3">
    <source>
        <dbReference type="ARBA" id="ARBA00022691"/>
    </source>
</evidence>
<feature type="domain" description="DNA methylase adenine-specific" evidence="6">
    <location>
        <begin position="35"/>
        <end position="246"/>
    </location>
</feature>
<dbReference type="PROSITE" id="PS00092">
    <property type="entry name" value="N6_MTASE"/>
    <property type="match status" value="1"/>
</dbReference>
<feature type="domain" description="Type II methyltransferase M.Eco57I C-terminal" evidence="7">
    <location>
        <begin position="286"/>
        <end position="547"/>
    </location>
</feature>
<name>A0ABV5X2C8_9MICO</name>
<dbReference type="Proteomes" id="UP001589707">
    <property type="component" value="Unassembled WGS sequence"/>
</dbReference>
<dbReference type="GO" id="GO:0008168">
    <property type="term" value="F:methyltransferase activity"/>
    <property type="evidence" value="ECO:0007669"/>
    <property type="project" value="UniProtKB-KW"/>
</dbReference>
<comment type="caution">
    <text evidence="8">The sequence shown here is derived from an EMBL/GenBank/DDBJ whole genome shotgun (WGS) entry which is preliminary data.</text>
</comment>
<keyword evidence="2" id="KW-0808">Transferase</keyword>
<dbReference type="PRINTS" id="PR00507">
    <property type="entry name" value="N12N6MTFRASE"/>
</dbReference>
<evidence type="ECO:0000313" key="9">
    <source>
        <dbReference type="Proteomes" id="UP001589707"/>
    </source>
</evidence>
<evidence type="ECO:0000313" key="8">
    <source>
        <dbReference type="EMBL" id="MFB9776578.1"/>
    </source>
</evidence>
<dbReference type="InterPro" id="IPR029063">
    <property type="entry name" value="SAM-dependent_MTases_sf"/>
</dbReference>
<protein>
    <submittedName>
        <fullName evidence="8">N-6 DNA methylase</fullName>
    </submittedName>
</protein>